<dbReference type="PANTHER" id="PTHR12396:SF46">
    <property type="entry name" value="METHYL-CPG-BINDING DOMAIN-CONTAINING PROTEIN 6"/>
    <property type="match status" value="1"/>
</dbReference>
<dbReference type="InterPro" id="IPR001739">
    <property type="entry name" value="Methyl_CpG_DNA-bd"/>
</dbReference>
<dbReference type="PANTHER" id="PTHR12396">
    <property type="entry name" value="METHYL-CPG BINDING PROTEIN, MBD"/>
    <property type="match status" value="1"/>
</dbReference>
<comment type="subcellular location">
    <subcellularLocation>
        <location evidence="1">Nucleus</location>
    </subcellularLocation>
</comment>
<dbReference type="GO" id="GO:0005634">
    <property type="term" value="C:nucleus"/>
    <property type="evidence" value="ECO:0007669"/>
    <property type="project" value="UniProtKB-SubCell"/>
</dbReference>
<keyword evidence="5" id="KW-0539">Nucleus</keyword>
<dbReference type="SMR" id="A0A222NUJ7"/>
<reference evidence="8" key="1">
    <citation type="submission" date="2016-07" db="EMBL/GenBank/DDBJ databases">
        <title>Cloning and expression analysis of PsMBD5 in tree peony.</title>
        <authorList>
            <person name="Zhang Y."/>
            <person name="Gai S."/>
        </authorList>
    </citation>
    <scope>NUCLEOTIDE SEQUENCE</scope>
</reference>
<feature type="compositionally biased region" description="Polar residues" evidence="6">
    <location>
        <begin position="24"/>
        <end position="34"/>
    </location>
</feature>
<dbReference type="GO" id="GO:0003677">
    <property type="term" value="F:DNA binding"/>
    <property type="evidence" value="ECO:0007669"/>
    <property type="project" value="UniProtKB-KW"/>
</dbReference>
<keyword evidence="2" id="KW-0805">Transcription regulation</keyword>
<sequence length="351" mass="38127">MGLLKTTCSFFSRSLLVSVIGETDQGSKPSSSSMDPPELQNVGDTPSDMPPDPLLRAGTFIDDDKNNNIGNRETLNENRIVPGDTKVLPDINHQAVEVEVEASPVHPFSDFDDGPPGFVADNSMGPPGFEADNSMRPPGFVDDNSKGPPGFVADNSTGSPGFVADNANCLEVATPVSVTEYTASPAESRSRRGRKRKSEKMGSALIPASVSTERPAWLPPGWTIEYRVRGGGATAGLVDKYYIDPVSGHSFRSKNEVLYYIQNGKKLKKRSTDSPSAEKLTLGSYGGRKRKKSVPRVTTSVPNFDFVDVPEKVYWVFTDLSDGSWNPFIGDQEIPEFIKREWGNAFASVTV</sequence>
<feature type="region of interest" description="Disordered" evidence="6">
    <location>
        <begin position="181"/>
        <end position="203"/>
    </location>
</feature>
<evidence type="ECO:0000256" key="1">
    <source>
        <dbReference type="ARBA" id="ARBA00004123"/>
    </source>
</evidence>
<dbReference type="CDD" id="cd00122">
    <property type="entry name" value="MBD"/>
    <property type="match status" value="1"/>
</dbReference>
<name>A0A222NUJ7_PAESU</name>
<evidence type="ECO:0000259" key="7">
    <source>
        <dbReference type="PROSITE" id="PS50982"/>
    </source>
</evidence>
<evidence type="ECO:0000256" key="4">
    <source>
        <dbReference type="ARBA" id="ARBA00023163"/>
    </source>
</evidence>
<evidence type="ECO:0000256" key="6">
    <source>
        <dbReference type="SAM" id="MobiDB-lite"/>
    </source>
</evidence>
<dbReference type="InterPro" id="IPR016177">
    <property type="entry name" value="DNA-bd_dom_sf"/>
</dbReference>
<keyword evidence="4" id="KW-0804">Transcription</keyword>
<proteinExistence type="evidence at transcript level"/>
<dbReference type="Pfam" id="PF01429">
    <property type="entry name" value="MBD"/>
    <property type="match status" value="1"/>
</dbReference>
<evidence type="ECO:0000256" key="5">
    <source>
        <dbReference type="ARBA" id="ARBA00023242"/>
    </source>
</evidence>
<dbReference type="PROSITE" id="PS50982">
    <property type="entry name" value="MBD"/>
    <property type="match status" value="1"/>
</dbReference>
<dbReference type="EMBL" id="KX517491">
    <property type="protein sequence ID" value="ASQ43184.1"/>
    <property type="molecule type" value="mRNA"/>
</dbReference>
<evidence type="ECO:0000313" key="8">
    <source>
        <dbReference type="EMBL" id="ASQ43184.1"/>
    </source>
</evidence>
<feature type="domain" description="MBD" evidence="7">
    <location>
        <begin position="208"/>
        <end position="279"/>
    </location>
</feature>
<dbReference type="SUPFAM" id="SSF54171">
    <property type="entry name" value="DNA-binding domain"/>
    <property type="match status" value="1"/>
</dbReference>
<evidence type="ECO:0000256" key="2">
    <source>
        <dbReference type="ARBA" id="ARBA00023015"/>
    </source>
</evidence>
<dbReference type="Gene3D" id="3.30.890.10">
    <property type="entry name" value="Methyl-cpg-binding Protein 2, Chain A"/>
    <property type="match status" value="1"/>
</dbReference>
<accession>A0A222NUJ7</accession>
<evidence type="ECO:0000256" key="3">
    <source>
        <dbReference type="ARBA" id="ARBA00023125"/>
    </source>
</evidence>
<feature type="region of interest" description="Disordered" evidence="6">
    <location>
        <begin position="22"/>
        <end position="52"/>
    </location>
</feature>
<keyword evidence="3" id="KW-0238">DNA-binding</keyword>
<organism evidence="8">
    <name type="scientific">Paeonia suffruticosa</name>
    <name type="common">Tree peony</name>
    <name type="synonym">Paeonia moutan</name>
    <dbReference type="NCBI Taxonomy" id="45171"/>
    <lineage>
        <taxon>Eukaryota</taxon>
        <taxon>Viridiplantae</taxon>
        <taxon>Streptophyta</taxon>
        <taxon>Embryophyta</taxon>
        <taxon>Tracheophyta</taxon>
        <taxon>Spermatophyta</taxon>
        <taxon>Magnoliopsida</taxon>
        <taxon>eudicotyledons</taxon>
        <taxon>Gunneridae</taxon>
        <taxon>Pentapetalae</taxon>
        <taxon>Saxifragales</taxon>
        <taxon>Paeoniaceae</taxon>
        <taxon>Paeonia</taxon>
    </lineage>
</organism>
<protein>
    <submittedName>
        <fullName evidence="8">MBD5</fullName>
    </submittedName>
</protein>
<dbReference type="AlphaFoldDB" id="A0A222NUJ7"/>